<dbReference type="AlphaFoldDB" id="G5AD31"/>
<dbReference type="RefSeq" id="XP_009537982.1">
    <property type="nucleotide sequence ID" value="XM_009539687.1"/>
</dbReference>
<protein>
    <recommendedName>
        <fullName evidence="3">DUF659 domain-containing protein</fullName>
    </recommendedName>
</protein>
<dbReference type="InParanoid" id="G5AD31"/>
<keyword evidence="2" id="KW-1185">Reference proteome</keyword>
<dbReference type="KEGG" id="psoj:PHYSODRAFT_319699"/>
<sequence>MERVMIDMQREGWNIGAVVTDNAGQCGRVRRILNLRWPHITLVICFAHDVNSMVKAAVKSKYATVTKNASDTVNAINASSSKWLVEAQQHMRDAYGYELYLQQLYETRWNSMHACFALSCGFVVQWRC</sequence>
<dbReference type="Proteomes" id="UP000002640">
    <property type="component" value="Unassembled WGS sequence"/>
</dbReference>
<dbReference type="EMBL" id="JH159164">
    <property type="protein sequence ID" value="EGZ06085.1"/>
    <property type="molecule type" value="Genomic_DNA"/>
</dbReference>
<dbReference type="OMA" id="IRWPNIA"/>
<accession>G5AD31</accession>
<gene>
    <name evidence="1" type="ORF">PHYSODRAFT_319699</name>
</gene>
<name>G5AD31_PHYSP</name>
<evidence type="ECO:0000313" key="1">
    <source>
        <dbReference type="EMBL" id="EGZ06085.1"/>
    </source>
</evidence>
<dbReference type="GeneID" id="20644358"/>
<evidence type="ECO:0008006" key="3">
    <source>
        <dbReference type="Google" id="ProtNLM"/>
    </source>
</evidence>
<proteinExistence type="predicted"/>
<evidence type="ECO:0000313" key="2">
    <source>
        <dbReference type="Proteomes" id="UP000002640"/>
    </source>
</evidence>
<organism evidence="1 2">
    <name type="scientific">Phytophthora sojae (strain P6497)</name>
    <name type="common">Soybean stem and root rot agent</name>
    <name type="synonym">Phytophthora megasperma f. sp. glycines</name>
    <dbReference type="NCBI Taxonomy" id="1094619"/>
    <lineage>
        <taxon>Eukaryota</taxon>
        <taxon>Sar</taxon>
        <taxon>Stramenopiles</taxon>
        <taxon>Oomycota</taxon>
        <taxon>Peronosporomycetes</taxon>
        <taxon>Peronosporales</taxon>
        <taxon>Peronosporaceae</taxon>
        <taxon>Phytophthora</taxon>
    </lineage>
</organism>
<reference evidence="1 2" key="1">
    <citation type="journal article" date="2006" name="Science">
        <title>Phytophthora genome sequences uncover evolutionary origins and mechanisms of pathogenesis.</title>
        <authorList>
            <person name="Tyler B.M."/>
            <person name="Tripathy S."/>
            <person name="Zhang X."/>
            <person name="Dehal P."/>
            <person name="Jiang R.H."/>
            <person name="Aerts A."/>
            <person name="Arredondo F.D."/>
            <person name="Baxter L."/>
            <person name="Bensasson D."/>
            <person name="Beynon J.L."/>
            <person name="Chapman J."/>
            <person name="Damasceno C.M."/>
            <person name="Dorrance A.E."/>
            <person name="Dou D."/>
            <person name="Dickerman A.W."/>
            <person name="Dubchak I.L."/>
            <person name="Garbelotto M."/>
            <person name="Gijzen M."/>
            <person name="Gordon S.G."/>
            <person name="Govers F."/>
            <person name="Grunwald N.J."/>
            <person name="Huang W."/>
            <person name="Ivors K.L."/>
            <person name="Jones R.W."/>
            <person name="Kamoun S."/>
            <person name="Krampis K."/>
            <person name="Lamour K.H."/>
            <person name="Lee M.K."/>
            <person name="McDonald W.H."/>
            <person name="Medina M."/>
            <person name="Meijer H.J."/>
            <person name="Nordberg E.K."/>
            <person name="Maclean D.J."/>
            <person name="Ospina-Giraldo M.D."/>
            <person name="Morris P.F."/>
            <person name="Phuntumart V."/>
            <person name="Putnam N.H."/>
            <person name="Rash S."/>
            <person name="Rose J.K."/>
            <person name="Sakihama Y."/>
            <person name="Salamov A.A."/>
            <person name="Savidor A."/>
            <person name="Scheuring C.F."/>
            <person name="Smith B.M."/>
            <person name="Sobral B.W."/>
            <person name="Terry A."/>
            <person name="Torto-Alalibo T.A."/>
            <person name="Win J."/>
            <person name="Xu Z."/>
            <person name="Zhang H."/>
            <person name="Grigoriev I.V."/>
            <person name="Rokhsar D.S."/>
            <person name="Boore J.L."/>
        </authorList>
    </citation>
    <scope>NUCLEOTIDE SEQUENCE [LARGE SCALE GENOMIC DNA]</scope>
    <source>
        <strain evidence="1 2">P6497</strain>
    </source>
</reference>